<evidence type="ECO:0000313" key="3">
    <source>
        <dbReference type="EMBL" id="SFK66067.1"/>
    </source>
</evidence>
<dbReference type="EMBL" id="FOSZ01000001">
    <property type="protein sequence ID" value="SFK66067.1"/>
    <property type="molecule type" value="Genomic_DNA"/>
</dbReference>
<gene>
    <name evidence="3" type="ORF">SAMN04488036_101934</name>
</gene>
<keyword evidence="2" id="KW-0812">Transmembrane</keyword>
<dbReference type="OrthoDB" id="7862743at2"/>
<dbReference type="Proteomes" id="UP000198851">
    <property type="component" value="Unassembled WGS sequence"/>
</dbReference>
<reference evidence="4" key="1">
    <citation type="submission" date="2016-10" db="EMBL/GenBank/DDBJ databases">
        <authorList>
            <person name="Varghese N."/>
            <person name="Submissions S."/>
        </authorList>
    </citation>
    <scope>NUCLEOTIDE SEQUENCE [LARGE SCALE GENOMIC DNA]</scope>
    <source>
        <strain evidence="4">DSM 28453</strain>
    </source>
</reference>
<keyword evidence="2" id="KW-0472">Membrane</keyword>
<organism evidence="3 4">
    <name type="scientific">Shimia haliotis</name>
    <dbReference type="NCBI Taxonomy" id="1280847"/>
    <lineage>
        <taxon>Bacteria</taxon>
        <taxon>Pseudomonadati</taxon>
        <taxon>Pseudomonadota</taxon>
        <taxon>Alphaproteobacteria</taxon>
        <taxon>Rhodobacterales</taxon>
        <taxon>Roseobacteraceae</taxon>
    </lineage>
</organism>
<evidence type="ECO:0000313" key="4">
    <source>
        <dbReference type="Proteomes" id="UP000198851"/>
    </source>
</evidence>
<keyword evidence="4" id="KW-1185">Reference proteome</keyword>
<feature type="coiled-coil region" evidence="1">
    <location>
        <begin position="54"/>
        <end position="110"/>
    </location>
</feature>
<keyword evidence="2" id="KW-1133">Transmembrane helix</keyword>
<evidence type="ECO:0000256" key="2">
    <source>
        <dbReference type="SAM" id="Phobius"/>
    </source>
</evidence>
<proteinExistence type="predicted"/>
<accession>A0A1I4BD74</accession>
<keyword evidence="1" id="KW-0175">Coiled coil</keyword>
<dbReference type="RefSeq" id="WP_093320814.1">
    <property type="nucleotide sequence ID" value="NZ_FOSZ01000001.1"/>
</dbReference>
<dbReference type="AlphaFoldDB" id="A0A1I4BD74"/>
<evidence type="ECO:0000256" key="1">
    <source>
        <dbReference type="SAM" id="Coils"/>
    </source>
</evidence>
<protein>
    <submittedName>
        <fullName evidence="3">Uncharacterized protein</fullName>
    </submittedName>
</protein>
<name>A0A1I4BD74_9RHOB</name>
<feature type="transmembrane region" description="Helical" evidence="2">
    <location>
        <begin position="7"/>
        <end position="27"/>
    </location>
</feature>
<sequence length="141" mass="15385">MKTVKDLLLAMINATLILVALCLFLLWQVSKSGERIAESFASGLTVLAPVEQSVDGLRKEVSDLRTDLAELTNGQFILTDAAVSRLEMTSARLDRAMTGLEDRMAELSAKPEKLTDYAIDKTASRAATELQTLLQCRAPEA</sequence>